<keyword evidence="3" id="KW-1185">Reference proteome</keyword>
<evidence type="ECO:0000256" key="1">
    <source>
        <dbReference type="SAM" id="MobiDB-lite"/>
    </source>
</evidence>
<evidence type="ECO:0000313" key="2">
    <source>
        <dbReference type="EMBL" id="KAG5649552.1"/>
    </source>
</evidence>
<feature type="non-terminal residue" evidence="2">
    <location>
        <position position="1"/>
    </location>
</feature>
<accession>A0A9P7GMA3</accession>
<organism evidence="2 3">
    <name type="scientific">Sphagnurus paluster</name>
    <dbReference type="NCBI Taxonomy" id="117069"/>
    <lineage>
        <taxon>Eukaryota</taxon>
        <taxon>Fungi</taxon>
        <taxon>Dikarya</taxon>
        <taxon>Basidiomycota</taxon>
        <taxon>Agaricomycotina</taxon>
        <taxon>Agaricomycetes</taxon>
        <taxon>Agaricomycetidae</taxon>
        <taxon>Agaricales</taxon>
        <taxon>Tricholomatineae</taxon>
        <taxon>Lyophyllaceae</taxon>
        <taxon>Sphagnurus</taxon>
    </lineage>
</organism>
<proteinExistence type="predicted"/>
<feature type="compositionally biased region" description="Basic and acidic residues" evidence="1">
    <location>
        <begin position="7"/>
        <end position="18"/>
    </location>
</feature>
<name>A0A9P7GMA3_9AGAR</name>
<evidence type="ECO:0000313" key="3">
    <source>
        <dbReference type="Proteomes" id="UP000717328"/>
    </source>
</evidence>
<sequence length="139" mass="15660">LKLAHKPMSEDPKHRLDPNDLSWPPLKKHQDGTLVRSPLDVDHLFLDGKVRRLMDILEVSVDTTSKSIKEQLNFPSAIVILVAIVQNVAGIDQRFANNKSCGRLLKQHPELHDAVAEACEQGSFQSIRELGMYEEILQS</sequence>
<comment type="caution">
    <text evidence="2">The sequence shown here is derived from an EMBL/GenBank/DDBJ whole genome shotgun (WGS) entry which is preliminary data.</text>
</comment>
<reference evidence="2" key="2">
    <citation type="submission" date="2021-10" db="EMBL/GenBank/DDBJ databases">
        <title>Phylogenomics reveals ancestral predisposition of the termite-cultivated fungus Termitomyces towards a domesticated lifestyle.</title>
        <authorList>
            <person name="Auxier B."/>
            <person name="Grum-Grzhimaylo A."/>
            <person name="Cardenas M.E."/>
            <person name="Lodge J.D."/>
            <person name="Laessoe T."/>
            <person name="Pedersen O."/>
            <person name="Smith M.E."/>
            <person name="Kuyper T.W."/>
            <person name="Franco-Molano E.A."/>
            <person name="Baroni T.J."/>
            <person name="Aanen D.K."/>
        </authorList>
    </citation>
    <scope>NUCLEOTIDE SEQUENCE</scope>
    <source>
        <strain evidence="2">D49</strain>
    </source>
</reference>
<dbReference type="EMBL" id="JABCKI010000881">
    <property type="protein sequence ID" value="KAG5649552.1"/>
    <property type="molecule type" value="Genomic_DNA"/>
</dbReference>
<protein>
    <submittedName>
        <fullName evidence="2">Uncharacterized protein</fullName>
    </submittedName>
</protein>
<dbReference type="Proteomes" id="UP000717328">
    <property type="component" value="Unassembled WGS sequence"/>
</dbReference>
<feature type="region of interest" description="Disordered" evidence="1">
    <location>
        <begin position="1"/>
        <end position="25"/>
    </location>
</feature>
<gene>
    <name evidence="2" type="ORF">H0H81_003124</name>
</gene>
<dbReference type="AlphaFoldDB" id="A0A9P7GMA3"/>
<reference evidence="2" key="1">
    <citation type="submission" date="2021-02" db="EMBL/GenBank/DDBJ databases">
        <authorList>
            <person name="Nieuwenhuis M."/>
            <person name="Van De Peppel L.J.J."/>
        </authorList>
    </citation>
    <scope>NUCLEOTIDE SEQUENCE</scope>
    <source>
        <strain evidence="2">D49</strain>
    </source>
</reference>